<accession>A0A126V3N5</accession>
<proteinExistence type="predicted"/>
<dbReference type="STRING" id="1579316.RC74_15485"/>
<name>A0A126V3N5_9RHOB</name>
<evidence type="ECO:0000313" key="2">
    <source>
        <dbReference type="Proteomes" id="UP000070371"/>
    </source>
</evidence>
<sequence>MAFEGVWGVAAWDIMHDTYQAKFLECRAQTDGTKNACRESVQKWANRNTVVIYLGFYAPTGSRSVTLFMIEDRLYWEEREIN</sequence>
<dbReference type="Proteomes" id="UP000070371">
    <property type="component" value="Chromosome"/>
</dbReference>
<evidence type="ECO:0000313" key="1">
    <source>
        <dbReference type="EMBL" id="AML52486.1"/>
    </source>
</evidence>
<reference evidence="1 2" key="1">
    <citation type="submission" date="2016-02" db="EMBL/GenBank/DDBJ databases">
        <title>Complete genome sequence of Halocynthiibacter arcticus PAMC 20958t from arctic marine sediment.</title>
        <authorList>
            <person name="Lee Y.M."/>
            <person name="Baek K."/>
            <person name="Lee H.K."/>
            <person name="Shin S.C."/>
        </authorList>
    </citation>
    <scope>NUCLEOTIDE SEQUENCE [LARGE SCALE GENOMIC DNA]</scope>
    <source>
        <strain evidence="1">PAMC 20958</strain>
    </source>
</reference>
<dbReference type="AlphaFoldDB" id="A0A126V3N5"/>
<protein>
    <submittedName>
        <fullName evidence="1">Uncharacterized protein</fullName>
    </submittedName>
</protein>
<gene>
    <name evidence="1" type="ORF">RC74_15485</name>
</gene>
<dbReference type="EMBL" id="CP014327">
    <property type="protein sequence ID" value="AML52486.1"/>
    <property type="molecule type" value="Genomic_DNA"/>
</dbReference>
<organism evidence="1 2">
    <name type="scientific">Falsihalocynthiibacter arcticus</name>
    <dbReference type="NCBI Taxonomy" id="1579316"/>
    <lineage>
        <taxon>Bacteria</taxon>
        <taxon>Pseudomonadati</taxon>
        <taxon>Pseudomonadota</taxon>
        <taxon>Alphaproteobacteria</taxon>
        <taxon>Rhodobacterales</taxon>
        <taxon>Roseobacteraceae</taxon>
        <taxon>Falsihalocynthiibacter</taxon>
    </lineage>
</organism>
<keyword evidence="2" id="KW-1185">Reference proteome</keyword>
<dbReference type="KEGG" id="hat:RC74_15485"/>